<dbReference type="GeneID" id="110783518"/>
<dbReference type="OrthoDB" id="272500at2759"/>
<dbReference type="KEGG" id="soe:110783518"/>
<evidence type="ECO:0000256" key="6">
    <source>
        <dbReference type="RuleBase" id="RU003983"/>
    </source>
</evidence>
<accession>A0A9R0I6S4</accession>
<dbReference type="GO" id="GO:0071586">
    <property type="term" value="P:CAAX-box protein processing"/>
    <property type="evidence" value="ECO:0000318"/>
    <property type="project" value="GO_Central"/>
</dbReference>
<protein>
    <submittedName>
        <fullName evidence="9">Plastoglobule-localized metallopeptidase 48, chloroplastic</fullName>
    </submittedName>
</protein>
<comment type="similarity">
    <text evidence="6">Belongs to the peptidase M48 family.</text>
</comment>
<feature type="domain" description="Peptidase M48" evidence="7">
    <location>
        <begin position="122"/>
        <end position="316"/>
    </location>
</feature>
<dbReference type="PANTHER" id="PTHR10120">
    <property type="entry name" value="CAAX PRENYL PROTEASE 1"/>
    <property type="match status" value="1"/>
</dbReference>
<dbReference type="InterPro" id="IPR001915">
    <property type="entry name" value="Peptidase_M48"/>
</dbReference>
<dbReference type="Proteomes" id="UP000813463">
    <property type="component" value="Chromosome 3"/>
</dbReference>
<dbReference type="AlphaFoldDB" id="A0A9R0I6S4"/>
<dbReference type="FunFam" id="3.30.2010.10:FF:000007">
    <property type="entry name" value="Peptidase M48 family protein"/>
    <property type="match status" value="1"/>
</dbReference>
<keyword evidence="3 6" id="KW-0378">Hydrolase</keyword>
<keyword evidence="8" id="KW-1185">Reference proteome</keyword>
<dbReference type="Pfam" id="PF01435">
    <property type="entry name" value="Peptidase_M48"/>
    <property type="match status" value="1"/>
</dbReference>
<organism evidence="8 9">
    <name type="scientific">Spinacia oleracea</name>
    <name type="common">Spinach</name>
    <dbReference type="NCBI Taxonomy" id="3562"/>
    <lineage>
        <taxon>Eukaryota</taxon>
        <taxon>Viridiplantae</taxon>
        <taxon>Streptophyta</taxon>
        <taxon>Embryophyta</taxon>
        <taxon>Tracheophyta</taxon>
        <taxon>Spermatophyta</taxon>
        <taxon>Magnoliopsida</taxon>
        <taxon>eudicotyledons</taxon>
        <taxon>Gunneridae</taxon>
        <taxon>Pentapetalae</taxon>
        <taxon>Caryophyllales</taxon>
        <taxon>Chenopodiaceae</taxon>
        <taxon>Chenopodioideae</taxon>
        <taxon>Anserineae</taxon>
        <taxon>Spinacia</taxon>
    </lineage>
</organism>
<evidence type="ECO:0000256" key="3">
    <source>
        <dbReference type="ARBA" id="ARBA00022801"/>
    </source>
</evidence>
<comment type="cofactor">
    <cofactor evidence="6">
        <name>Zn(2+)</name>
        <dbReference type="ChEBI" id="CHEBI:29105"/>
    </cofactor>
    <text evidence="6">Binds 1 zinc ion per subunit.</text>
</comment>
<sequence length="338" mass="37274">MAASISLSSLSISSNASVRCFPPKLTPNFSNFRFPPIIGNPRINVSVCRSSSAAAAAYPTVVFRNLNADDFRHPLDQQNTVILRAIPGLDEIGKALLGSIAEQVMFLENIGTSLLVSKNQLPELHQLMIEAAEILNVEAPDLYVRQSPTPNAYTLAINGKRPFVVVHTSLIELLSRKELQAVMAHELGHLKCDHGLWLTYANILALGAYTIPGLGGFIASSIEDQLTRWLRAAELTCDRAALLVAQDPKIVMSVLMKLSGGCPSLADQLNVDAFLEQARSYDKASSSPMGWYIRNAQTRQLSHPLPVLRAREIDEWSRSREYNYLLKRGMPMNTLHKA</sequence>
<gene>
    <name evidence="9" type="primary">LOC110783518</name>
</gene>
<reference evidence="8" key="1">
    <citation type="journal article" date="2021" name="Nat. Commun.">
        <title>Genomic analyses provide insights into spinach domestication and the genetic basis of agronomic traits.</title>
        <authorList>
            <person name="Cai X."/>
            <person name="Sun X."/>
            <person name="Xu C."/>
            <person name="Sun H."/>
            <person name="Wang X."/>
            <person name="Ge C."/>
            <person name="Zhang Z."/>
            <person name="Wang Q."/>
            <person name="Fei Z."/>
            <person name="Jiao C."/>
            <person name="Wang Q."/>
        </authorList>
    </citation>
    <scope>NUCLEOTIDE SEQUENCE [LARGE SCALE GENOMIC DNA]</scope>
    <source>
        <strain evidence="8">cv. Varoflay</strain>
    </source>
</reference>
<keyword evidence="1 6" id="KW-0645">Protease</keyword>
<name>A0A9R0I6S4_SPIOL</name>
<dbReference type="GO" id="GO:0046872">
    <property type="term" value="F:metal ion binding"/>
    <property type="evidence" value="ECO:0007669"/>
    <property type="project" value="UniProtKB-KW"/>
</dbReference>
<dbReference type="Gene3D" id="3.30.2010.10">
    <property type="entry name" value="Metalloproteases ('zincins'), catalytic domain"/>
    <property type="match status" value="1"/>
</dbReference>
<dbReference type="CDD" id="cd07325">
    <property type="entry name" value="M48_Ste24p_like"/>
    <property type="match status" value="1"/>
</dbReference>
<evidence type="ECO:0000313" key="9">
    <source>
        <dbReference type="RefSeq" id="XP_021843557.1"/>
    </source>
</evidence>
<evidence type="ECO:0000259" key="7">
    <source>
        <dbReference type="Pfam" id="PF01435"/>
    </source>
</evidence>
<dbReference type="GO" id="GO:0004222">
    <property type="term" value="F:metalloendopeptidase activity"/>
    <property type="evidence" value="ECO:0000318"/>
    <property type="project" value="GO_Central"/>
</dbReference>
<dbReference type="RefSeq" id="XP_021843557.1">
    <property type="nucleotide sequence ID" value="XM_021987865.2"/>
</dbReference>
<evidence type="ECO:0000256" key="5">
    <source>
        <dbReference type="ARBA" id="ARBA00023049"/>
    </source>
</evidence>
<dbReference type="GO" id="GO:0005789">
    <property type="term" value="C:endoplasmic reticulum membrane"/>
    <property type="evidence" value="ECO:0000318"/>
    <property type="project" value="GO_Central"/>
</dbReference>
<evidence type="ECO:0000313" key="8">
    <source>
        <dbReference type="Proteomes" id="UP000813463"/>
    </source>
</evidence>
<evidence type="ECO:0000256" key="2">
    <source>
        <dbReference type="ARBA" id="ARBA00022723"/>
    </source>
</evidence>
<keyword evidence="4 6" id="KW-0862">Zinc</keyword>
<reference evidence="9" key="2">
    <citation type="submission" date="2025-08" db="UniProtKB">
        <authorList>
            <consortium name="RefSeq"/>
        </authorList>
    </citation>
    <scope>IDENTIFICATION</scope>
    <source>
        <tissue evidence="9">Leaf</tissue>
    </source>
</reference>
<evidence type="ECO:0000256" key="4">
    <source>
        <dbReference type="ARBA" id="ARBA00022833"/>
    </source>
</evidence>
<evidence type="ECO:0000256" key="1">
    <source>
        <dbReference type="ARBA" id="ARBA00022670"/>
    </source>
</evidence>
<keyword evidence="2" id="KW-0479">Metal-binding</keyword>
<proteinExistence type="inferred from homology"/>
<keyword evidence="5 6" id="KW-0482">Metalloprotease</keyword>